<evidence type="ECO:0000313" key="2">
    <source>
        <dbReference type="EMBL" id="QHG63085.2"/>
    </source>
</evidence>
<dbReference type="AlphaFoldDB" id="A0A6I6XC68"/>
<keyword evidence="1" id="KW-1133">Transmembrane helix</keyword>
<proteinExistence type="predicted"/>
<accession>A0A6I6XC68</accession>
<dbReference type="RefSeq" id="WP_159408705.1">
    <property type="nucleotide sequence ID" value="NZ_CP026115.2"/>
</dbReference>
<protein>
    <submittedName>
        <fullName evidence="2">Uncharacterized protein</fullName>
    </submittedName>
</protein>
<sequence length="189" mass="20816">MNADPAIQHEVVLKPEIPNAPIWKFEVSGKGSLKLEGHRGIYTSPSNAGVVYDEMGKTLQAPALRTSLESPFWIDAIATGYLLYPLVSTFIVLNSTPTHYFNKKNVGGKLKLDFCYRSNTGEELAVEPDLTTWKVLAGDGRISLDGVFTPGGISRFSVISAIEQDPKRWYYAVIIVPIPMMTVDELVAL</sequence>
<dbReference type="EMBL" id="CP026115">
    <property type="protein sequence ID" value="QHG63085.2"/>
    <property type="molecule type" value="Genomic_DNA"/>
</dbReference>
<organism evidence="2 3">
    <name type="scientific">Pseudomonas putida</name>
    <name type="common">Arthrobacter siderocapsulatus</name>
    <dbReference type="NCBI Taxonomy" id="303"/>
    <lineage>
        <taxon>Bacteria</taxon>
        <taxon>Pseudomonadati</taxon>
        <taxon>Pseudomonadota</taxon>
        <taxon>Gammaproteobacteria</taxon>
        <taxon>Pseudomonadales</taxon>
        <taxon>Pseudomonadaceae</taxon>
        <taxon>Pseudomonas</taxon>
    </lineage>
</organism>
<dbReference type="Proteomes" id="UP000464480">
    <property type="component" value="Chromosome"/>
</dbReference>
<gene>
    <name evidence="2" type="ORF">C2H86_01070</name>
</gene>
<evidence type="ECO:0000256" key="1">
    <source>
        <dbReference type="SAM" id="Phobius"/>
    </source>
</evidence>
<keyword evidence="1" id="KW-0812">Transmembrane</keyword>
<name>A0A6I6XC68_PSEPU</name>
<reference evidence="2 3" key="1">
    <citation type="submission" date="2020-02" db="EMBL/GenBank/DDBJ databases">
        <title>Pseudomonas Putida W5 Complete Genome Assembly.</title>
        <authorList>
            <person name="Yuan Z.-C."/>
            <person name="Shaw G.A."/>
            <person name="Cusano A.D."/>
            <person name="Caddey B.J."/>
            <person name="Weselowski B.J."/>
        </authorList>
    </citation>
    <scope>NUCLEOTIDE SEQUENCE [LARGE SCALE GENOMIC DNA]</scope>
    <source>
        <strain evidence="2 3">W5</strain>
    </source>
</reference>
<evidence type="ECO:0000313" key="3">
    <source>
        <dbReference type="Proteomes" id="UP000464480"/>
    </source>
</evidence>
<feature type="transmembrane region" description="Helical" evidence="1">
    <location>
        <begin position="72"/>
        <end position="93"/>
    </location>
</feature>
<keyword evidence="1" id="KW-0472">Membrane</keyword>